<reference evidence="3" key="1">
    <citation type="journal article" date="2019" name="Int. J. Syst. Evol. Microbiol.">
        <title>The Global Catalogue of Microorganisms (GCM) 10K type strain sequencing project: providing services to taxonomists for standard genome sequencing and annotation.</title>
        <authorList>
            <consortium name="The Broad Institute Genomics Platform"/>
            <consortium name="The Broad Institute Genome Sequencing Center for Infectious Disease"/>
            <person name="Wu L."/>
            <person name="Ma J."/>
        </authorList>
    </citation>
    <scope>NUCLEOTIDE SEQUENCE [LARGE SCALE GENOMIC DNA]</scope>
    <source>
        <strain evidence="3">CECT 7184</strain>
    </source>
</reference>
<evidence type="ECO:0000313" key="3">
    <source>
        <dbReference type="Proteomes" id="UP001242368"/>
    </source>
</evidence>
<keyword evidence="3" id="KW-1185">Reference proteome</keyword>
<feature type="transmembrane region" description="Helical" evidence="1">
    <location>
        <begin position="21"/>
        <end position="40"/>
    </location>
</feature>
<keyword evidence="1" id="KW-0472">Membrane</keyword>
<evidence type="ECO:0000313" key="2">
    <source>
        <dbReference type="EMBL" id="MDN3707801.1"/>
    </source>
</evidence>
<dbReference type="RefSeq" id="WP_290363755.1">
    <property type="nucleotide sequence ID" value="NZ_JAUFQU010000001.1"/>
</dbReference>
<comment type="caution">
    <text evidence="2">The sequence shown here is derived from an EMBL/GenBank/DDBJ whole genome shotgun (WGS) entry which is preliminary data.</text>
</comment>
<sequence>MKVANEQNSKTERIMSKKNKVFIVMFLCFAAIFTVTRIGLGYFFEIQSLYCSLISALVATFFSPQFKVFQTNEGEKVYMRWLFSKKVKELNW</sequence>
<accession>A0ABT8CUH9</accession>
<keyword evidence="1" id="KW-1133">Transmembrane helix</keyword>
<proteinExistence type="predicted"/>
<dbReference type="EMBL" id="JAUFQU010000001">
    <property type="protein sequence ID" value="MDN3707801.1"/>
    <property type="molecule type" value="Genomic_DNA"/>
</dbReference>
<keyword evidence="1" id="KW-0812">Transmembrane</keyword>
<dbReference type="Proteomes" id="UP001242368">
    <property type="component" value="Unassembled WGS sequence"/>
</dbReference>
<evidence type="ECO:0000256" key="1">
    <source>
        <dbReference type="SAM" id="Phobius"/>
    </source>
</evidence>
<name>A0ABT8CUH9_9FLAO</name>
<protein>
    <submittedName>
        <fullName evidence="2">Uncharacterized protein</fullName>
    </submittedName>
</protein>
<organism evidence="2 3">
    <name type="scientific">Paenimyroides ceti</name>
    <dbReference type="NCBI Taxonomy" id="395087"/>
    <lineage>
        <taxon>Bacteria</taxon>
        <taxon>Pseudomonadati</taxon>
        <taxon>Bacteroidota</taxon>
        <taxon>Flavobacteriia</taxon>
        <taxon>Flavobacteriales</taxon>
        <taxon>Flavobacteriaceae</taxon>
        <taxon>Paenimyroides</taxon>
    </lineage>
</organism>
<gene>
    <name evidence="2" type="ORF">QW060_11830</name>
</gene>